<gene>
    <name evidence="2" type="ORF">AKAME5_002637700</name>
</gene>
<organism evidence="2 3">
    <name type="scientific">Lates japonicus</name>
    <name type="common">Japanese lates</name>
    <dbReference type="NCBI Taxonomy" id="270547"/>
    <lineage>
        <taxon>Eukaryota</taxon>
        <taxon>Metazoa</taxon>
        <taxon>Chordata</taxon>
        <taxon>Craniata</taxon>
        <taxon>Vertebrata</taxon>
        <taxon>Euteleostomi</taxon>
        <taxon>Actinopterygii</taxon>
        <taxon>Neopterygii</taxon>
        <taxon>Teleostei</taxon>
        <taxon>Neoteleostei</taxon>
        <taxon>Acanthomorphata</taxon>
        <taxon>Carangaria</taxon>
        <taxon>Carangaria incertae sedis</taxon>
        <taxon>Centropomidae</taxon>
        <taxon>Lates</taxon>
    </lineage>
</organism>
<name>A0AAD3RLP2_LATJO</name>
<evidence type="ECO:0000313" key="3">
    <source>
        <dbReference type="Proteomes" id="UP001279410"/>
    </source>
</evidence>
<dbReference type="AlphaFoldDB" id="A0AAD3RLP2"/>
<sequence>MLNIKLSLSPTGCPVDPIRRRAVDIRSSHPHIITPREVTSGFRGGSLSSRNILQLNGLLSILAPDWVERGAAQAHRLGDGWGSGRSIRRRIRPGVSRRQQASAGDGGPFVRSDHPWATLIHPSGLLLEQRIRL</sequence>
<comment type="caution">
    <text evidence="2">The sequence shown here is derived from an EMBL/GenBank/DDBJ whole genome shotgun (WGS) entry which is preliminary data.</text>
</comment>
<feature type="region of interest" description="Disordered" evidence="1">
    <location>
        <begin position="91"/>
        <end position="113"/>
    </location>
</feature>
<protein>
    <submittedName>
        <fullName evidence="2">Nephrocystin-4 isoform X1</fullName>
    </submittedName>
</protein>
<keyword evidence="3" id="KW-1185">Reference proteome</keyword>
<dbReference type="Proteomes" id="UP001279410">
    <property type="component" value="Unassembled WGS sequence"/>
</dbReference>
<evidence type="ECO:0000313" key="2">
    <source>
        <dbReference type="EMBL" id="GLD75044.1"/>
    </source>
</evidence>
<reference evidence="2" key="1">
    <citation type="submission" date="2022-08" db="EMBL/GenBank/DDBJ databases">
        <title>Genome sequencing of akame (Lates japonicus).</title>
        <authorList>
            <person name="Hashiguchi Y."/>
            <person name="Takahashi H."/>
        </authorList>
    </citation>
    <scope>NUCLEOTIDE SEQUENCE</scope>
    <source>
        <strain evidence="2">Kochi</strain>
    </source>
</reference>
<accession>A0AAD3RLP2</accession>
<evidence type="ECO:0000256" key="1">
    <source>
        <dbReference type="SAM" id="MobiDB-lite"/>
    </source>
</evidence>
<proteinExistence type="predicted"/>
<dbReference type="EMBL" id="BRZM01002659">
    <property type="protein sequence ID" value="GLD75044.1"/>
    <property type="molecule type" value="Genomic_DNA"/>
</dbReference>